<dbReference type="EC" id="2.6.1.85" evidence="2"/>
<dbReference type="PANTHER" id="PTHR11236:SF50">
    <property type="entry name" value="AMINODEOXYCHORISMATE SYNTHASE COMPONENT 1"/>
    <property type="match status" value="1"/>
</dbReference>
<dbReference type="InterPro" id="IPR019999">
    <property type="entry name" value="Anth_synth_I-like"/>
</dbReference>
<sequence length="614" mass="66031">MKFFSSFALLDDCTASDAAPRSRLYADLVREHRCTDPRTLDAVCAAAQSDLRAGLHAVLLVDYEWGAKLLNAGQEALPPGDASCLRLLMFRELRRLSSDEVQAWLAGQDAALAADLPTAGLLPLQPSLDRQAFDAAIACIHEAIRAGESYQVNFTYRLTGEAYGEPLRLYRRLRQRQSVPYGAFIQLEDGTSVLSCSPELFLRHEQGRLTARPMKGTSARLPDAQADATAALALAQDAKNRAENLMIVDLLRNDLGRIAQTGSVRVPALFTVEPHGVVWQMTSTIEARALPGLDLPALLRATFPCGSITGAPKLRTMELIAGLESTPRGLYCGAIGWLDAPRGDAACGDFCCSVAIRTLVLGPQGEGGLRPVRMGVGAGIVLDSDAVAEFEECRLKARFATGLGHEFELFETLFAQQPQGFRHLDRHLARLCRSAQALGFKLDEQAARRRLDAALCALPADVPHRVRLALGHDGQLGVTQAPLAPLAGGPAGLLLAGEPLAPSPLSAHKTTLRARYDAGVRAAEQAGAFDTLFFTPQGHLIEGGRSNVFVQLDGRWWTPPLGDGALPGVMREVAMGQLDAAERSLRREDLARAESLIVCNALRGLLPARLVAAD</sequence>
<dbReference type="Gene3D" id="3.60.120.10">
    <property type="entry name" value="Anthranilate synthase"/>
    <property type="match status" value="1"/>
</dbReference>
<protein>
    <submittedName>
        <fullName evidence="2">Aminodeoxychorismate synthase component I</fullName>
        <ecNumber evidence="2">2.6.1.85</ecNumber>
    </submittedName>
</protein>
<proteinExistence type="predicted"/>
<gene>
    <name evidence="2" type="primary">pabB</name>
    <name evidence="2" type="ORF">SM757_14665</name>
</gene>
<evidence type="ECO:0000313" key="3">
    <source>
        <dbReference type="Proteomes" id="UP001293718"/>
    </source>
</evidence>
<name>A0ABU5IFD2_9BURK</name>
<dbReference type="EMBL" id="JAXOJX010000022">
    <property type="protein sequence ID" value="MDZ5457819.1"/>
    <property type="molecule type" value="Genomic_DNA"/>
</dbReference>
<dbReference type="InterPro" id="IPR043132">
    <property type="entry name" value="BCAT-like_C"/>
</dbReference>
<keyword evidence="3" id="KW-1185">Reference proteome</keyword>
<reference evidence="2 3" key="1">
    <citation type="submission" date="2023-11" db="EMBL/GenBank/DDBJ databases">
        <title>Draft genome of Azohydromonas lata strain H1 (DSM1123), a polyhydroxyalkanoate producer.</title>
        <authorList>
            <person name="Traversa D."/>
            <person name="D'Addabbo P."/>
            <person name="Pazzani C."/>
            <person name="Manzari C."/>
            <person name="Chiara M."/>
            <person name="Scrascia M."/>
        </authorList>
    </citation>
    <scope>NUCLEOTIDE SEQUENCE [LARGE SCALE GENOMIC DNA]</scope>
    <source>
        <strain evidence="2 3">H1</strain>
    </source>
</reference>
<keyword evidence="2" id="KW-0032">Aminotransferase</keyword>
<feature type="domain" description="Chorismate-utilising enzyme C-terminal" evidence="1">
    <location>
        <begin position="130"/>
        <end position="396"/>
    </location>
</feature>
<dbReference type="RefSeq" id="WP_322466021.1">
    <property type="nucleotide sequence ID" value="NZ_JAXOJX010000022.1"/>
</dbReference>
<dbReference type="Proteomes" id="UP001293718">
    <property type="component" value="Unassembled WGS sequence"/>
</dbReference>
<dbReference type="GO" id="GO:0046820">
    <property type="term" value="F:4-amino-4-deoxychorismate synthase activity"/>
    <property type="evidence" value="ECO:0007669"/>
    <property type="project" value="UniProtKB-EC"/>
</dbReference>
<dbReference type="InterPro" id="IPR043131">
    <property type="entry name" value="BCAT-like_N"/>
</dbReference>
<dbReference type="Pfam" id="PF00425">
    <property type="entry name" value="Chorismate_bind"/>
    <property type="match status" value="1"/>
</dbReference>
<accession>A0ABU5IFD2</accession>
<comment type="caution">
    <text evidence="2">The sequence shown here is derived from an EMBL/GenBank/DDBJ whole genome shotgun (WGS) entry which is preliminary data.</text>
</comment>
<dbReference type="NCBIfam" id="TIGR00553">
    <property type="entry name" value="pabB"/>
    <property type="match status" value="1"/>
</dbReference>
<keyword evidence="2" id="KW-0808">Transferase</keyword>
<organism evidence="2 3">
    <name type="scientific">Azohydromonas lata</name>
    <dbReference type="NCBI Taxonomy" id="45677"/>
    <lineage>
        <taxon>Bacteria</taxon>
        <taxon>Pseudomonadati</taxon>
        <taxon>Pseudomonadota</taxon>
        <taxon>Betaproteobacteria</taxon>
        <taxon>Burkholderiales</taxon>
        <taxon>Sphaerotilaceae</taxon>
        <taxon>Azohydromonas</taxon>
    </lineage>
</organism>
<dbReference type="PANTHER" id="PTHR11236">
    <property type="entry name" value="AMINOBENZOATE/ANTHRANILATE SYNTHASE"/>
    <property type="match status" value="1"/>
</dbReference>
<dbReference type="PRINTS" id="PR00095">
    <property type="entry name" value="ANTSNTHASEI"/>
</dbReference>
<dbReference type="InterPro" id="IPR036038">
    <property type="entry name" value="Aminotransferase-like"/>
</dbReference>
<dbReference type="Gene3D" id="3.20.10.10">
    <property type="entry name" value="D-amino Acid Aminotransferase, subunit A, domain 2"/>
    <property type="match status" value="1"/>
</dbReference>
<dbReference type="InterPro" id="IPR005801">
    <property type="entry name" value="ADC_synthase"/>
</dbReference>
<dbReference type="InterPro" id="IPR015890">
    <property type="entry name" value="Chorismate_C"/>
</dbReference>
<dbReference type="Pfam" id="PF01063">
    <property type="entry name" value="Aminotran_4"/>
    <property type="match status" value="1"/>
</dbReference>
<evidence type="ECO:0000313" key="2">
    <source>
        <dbReference type="EMBL" id="MDZ5457819.1"/>
    </source>
</evidence>
<dbReference type="SUPFAM" id="SSF56752">
    <property type="entry name" value="D-aminoacid aminotransferase-like PLP-dependent enzymes"/>
    <property type="match status" value="1"/>
</dbReference>
<dbReference type="InterPro" id="IPR001544">
    <property type="entry name" value="Aminotrans_IV"/>
</dbReference>
<dbReference type="SUPFAM" id="SSF56322">
    <property type="entry name" value="ADC synthase"/>
    <property type="match status" value="1"/>
</dbReference>
<dbReference type="Gene3D" id="3.30.470.10">
    <property type="match status" value="1"/>
</dbReference>
<dbReference type="InterPro" id="IPR005802">
    <property type="entry name" value="ADC_synth_comp_1"/>
</dbReference>
<evidence type="ECO:0000259" key="1">
    <source>
        <dbReference type="Pfam" id="PF00425"/>
    </source>
</evidence>